<reference evidence="5" key="1">
    <citation type="submission" date="2022-03" db="EMBL/GenBank/DDBJ databases">
        <authorList>
            <person name="Lindestad O."/>
        </authorList>
    </citation>
    <scope>NUCLEOTIDE SEQUENCE</scope>
</reference>
<evidence type="ECO:0000313" key="6">
    <source>
        <dbReference type="Proteomes" id="UP000838756"/>
    </source>
</evidence>
<dbReference type="EMBL" id="CAKXAJ010025534">
    <property type="protein sequence ID" value="CAH2240578.1"/>
    <property type="molecule type" value="Genomic_DNA"/>
</dbReference>
<evidence type="ECO:0000256" key="4">
    <source>
        <dbReference type="ARBA" id="ARBA00048098"/>
    </source>
</evidence>
<dbReference type="PRINTS" id="PR00449">
    <property type="entry name" value="RASTRNSFRMNG"/>
</dbReference>
<gene>
    <name evidence="5" type="primary">jg21052</name>
    <name evidence="5" type="ORF">PAEG_LOCUS17153</name>
</gene>
<evidence type="ECO:0000313" key="5">
    <source>
        <dbReference type="EMBL" id="CAH2240578.1"/>
    </source>
</evidence>
<protein>
    <recommendedName>
        <fullName evidence="2">small monomeric GTPase</fullName>
        <ecNumber evidence="2">3.6.5.2</ecNumber>
    </recommendedName>
</protein>
<dbReference type="EC" id="3.6.5.2" evidence="2"/>
<name>A0A8S4RTT6_9NEOP</name>
<sequence length="341" mass="36992">MYSMELGATYFALSHVLRPHHCKELFATLRCTVNNQPFHDDAPISGGLISKSVIGGRLKESGQLSRCTEINALIVSGKVVTEKIKLQIPPVFLCRIFHKLTAELHPTMRDERACPPRVRIAVIGSSRVGKSALIVRYLTRRYIGEYHSNTDLLYRQTVPINGTPVELEVIDVSGSNADKFPAEQIQWADACLLVYSVTDRSSFEYAQEILNTLKRSPSNSSPAHGPAAASSGMPLALLGNKTDLDHLRQVPTKEGQAISSAHGASFSEASVADNSGDLYRCVDRLLAEVRTPQRTRKFSVTKMLGSLIGGATNNNHSTRGSVVACPRVPAPARPPLAAAAP</sequence>
<dbReference type="PROSITE" id="PS51421">
    <property type="entry name" value="RAS"/>
    <property type="match status" value="1"/>
</dbReference>
<dbReference type="SMART" id="SM00175">
    <property type="entry name" value="RAB"/>
    <property type="match status" value="1"/>
</dbReference>
<organism evidence="5 6">
    <name type="scientific">Pararge aegeria aegeria</name>
    <dbReference type="NCBI Taxonomy" id="348720"/>
    <lineage>
        <taxon>Eukaryota</taxon>
        <taxon>Metazoa</taxon>
        <taxon>Ecdysozoa</taxon>
        <taxon>Arthropoda</taxon>
        <taxon>Hexapoda</taxon>
        <taxon>Insecta</taxon>
        <taxon>Pterygota</taxon>
        <taxon>Neoptera</taxon>
        <taxon>Endopterygota</taxon>
        <taxon>Lepidoptera</taxon>
        <taxon>Glossata</taxon>
        <taxon>Ditrysia</taxon>
        <taxon>Papilionoidea</taxon>
        <taxon>Nymphalidae</taxon>
        <taxon>Satyrinae</taxon>
        <taxon>Satyrini</taxon>
        <taxon>Parargina</taxon>
        <taxon>Pararge</taxon>
    </lineage>
</organism>
<dbReference type="GO" id="GO:0005525">
    <property type="term" value="F:GTP binding"/>
    <property type="evidence" value="ECO:0007669"/>
    <property type="project" value="InterPro"/>
</dbReference>
<keyword evidence="3" id="KW-0378">Hydrolase</keyword>
<evidence type="ECO:0000256" key="1">
    <source>
        <dbReference type="ARBA" id="ARBA00008344"/>
    </source>
</evidence>
<dbReference type="SUPFAM" id="SSF52540">
    <property type="entry name" value="P-loop containing nucleoside triphosphate hydrolases"/>
    <property type="match status" value="1"/>
</dbReference>
<proteinExistence type="inferred from homology"/>
<dbReference type="Gene3D" id="3.40.50.300">
    <property type="entry name" value="P-loop containing nucleotide triphosphate hydrolases"/>
    <property type="match status" value="1"/>
</dbReference>
<comment type="caution">
    <text evidence="5">The sequence shown here is derived from an EMBL/GenBank/DDBJ whole genome shotgun (WGS) entry which is preliminary data.</text>
</comment>
<accession>A0A8S4RTT6</accession>
<dbReference type="Proteomes" id="UP000838756">
    <property type="component" value="Unassembled WGS sequence"/>
</dbReference>
<dbReference type="SMART" id="SM00173">
    <property type="entry name" value="RAS"/>
    <property type="match status" value="1"/>
</dbReference>
<dbReference type="PROSITE" id="PS51419">
    <property type="entry name" value="RAB"/>
    <property type="match status" value="1"/>
</dbReference>
<dbReference type="InterPro" id="IPR027417">
    <property type="entry name" value="P-loop_NTPase"/>
</dbReference>
<dbReference type="InterPro" id="IPR001806">
    <property type="entry name" value="Small_GTPase"/>
</dbReference>
<dbReference type="PANTHER" id="PTHR45704">
    <property type="entry name" value="RAS-LIKE FAMILY MEMBER 11"/>
    <property type="match status" value="1"/>
</dbReference>
<evidence type="ECO:0000256" key="3">
    <source>
        <dbReference type="ARBA" id="ARBA00022801"/>
    </source>
</evidence>
<evidence type="ECO:0000256" key="2">
    <source>
        <dbReference type="ARBA" id="ARBA00011984"/>
    </source>
</evidence>
<dbReference type="Pfam" id="PF00071">
    <property type="entry name" value="Ras"/>
    <property type="match status" value="1"/>
</dbReference>
<dbReference type="OrthoDB" id="18798at2759"/>
<dbReference type="AlphaFoldDB" id="A0A8S4RTT6"/>
<dbReference type="InterPro" id="IPR051065">
    <property type="entry name" value="Ras-related_GTPase"/>
</dbReference>
<keyword evidence="6" id="KW-1185">Reference proteome</keyword>
<dbReference type="GO" id="GO:0003925">
    <property type="term" value="F:G protein activity"/>
    <property type="evidence" value="ECO:0007669"/>
    <property type="project" value="UniProtKB-EC"/>
</dbReference>
<comment type="catalytic activity">
    <reaction evidence="4">
        <text>GTP + H2O = GDP + phosphate + H(+)</text>
        <dbReference type="Rhea" id="RHEA:19669"/>
        <dbReference type="ChEBI" id="CHEBI:15377"/>
        <dbReference type="ChEBI" id="CHEBI:15378"/>
        <dbReference type="ChEBI" id="CHEBI:37565"/>
        <dbReference type="ChEBI" id="CHEBI:43474"/>
        <dbReference type="ChEBI" id="CHEBI:58189"/>
        <dbReference type="EC" id="3.6.5.2"/>
    </reaction>
</comment>
<comment type="similarity">
    <text evidence="1">Belongs to the small GTPase superfamily. Ras family.</text>
</comment>